<organism evidence="2 3">
    <name type="scientific">Byssochlamys spectabilis</name>
    <name type="common">Paecilomyces variotii</name>
    <dbReference type="NCBI Taxonomy" id="264951"/>
    <lineage>
        <taxon>Eukaryota</taxon>
        <taxon>Fungi</taxon>
        <taxon>Dikarya</taxon>
        <taxon>Ascomycota</taxon>
        <taxon>Pezizomycotina</taxon>
        <taxon>Eurotiomycetes</taxon>
        <taxon>Eurotiomycetidae</taxon>
        <taxon>Eurotiales</taxon>
        <taxon>Thermoascaceae</taxon>
        <taxon>Paecilomyces</taxon>
    </lineage>
</organism>
<evidence type="ECO:0000313" key="3">
    <source>
        <dbReference type="Proteomes" id="UP000283841"/>
    </source>
</evidence>
<feature type="compositionally biased region" description="Low complexity" evidence="1">
    <location>
        <begin position="290"/>
        <end position="301"/>
    </location>
</feature>
<protein>
    <submittedName>
        <fullName evidence="2">Uncharacterized protein</fullName>
    </submittedName>
</protein>
<gene>
    <name evidence="2" type="ORF">C8Q69DRAFT_120058</name>
</gene>
<feature type="compositionally biased region" description="Low complexity" evidence="1">
    <location>
        <begin position="257"/>
        <end position="269"/>
    </location>
</feature>
<feature type="compositionally biased region" description="Low complexity" evidence="1">
    <location>
        <begin position="126"/>
        <end position="147"/>
    </location>
</feature>
<reference evidence="2 3" key="1">
    <citation type="journal article" date="2018" name="Front. Microbiol.">
        <title>Genomic and genetic insights into a cosmopolitan fungus, Paecilomyces variotii (Eurotiales).</title>
        <authorList>
            <person name="Urquhart A.S."/>
            <person name="Mondo S.J."/>
            <person name="Makela M.R."/>
            <person name="Hane J.K."/>
            <person name="Wiebenga A."/>
            <person name="He G."/>
            <person name="Mihaltcheva S."/>
            <person name="Pangilinan J."/>
            <person name="Lipzen A."/>
            <person name="Barry K."/>
            <person name="de Vries R.P."/>
            <person name="Grigoriev I.V."/>
            <person name="Idnurm A."/>
        </authorList>
    </citation>
    <scope>NUCLEOTIDE SEQUENCE [LARGE SCALE GENOMIC DNA]</scope>
    <source>
        <strain evidence="2 3">CBS 101075</strain>
    </source>
</reference>
<feature type="region of interest" description="Disordered" evidence="1">
    <location>
        <begin position="39"/>
        <end position="397"/>
    </location>
</feature>
<dbReference type="STRING" id="264951.A0A443HIP7"/>
<dbReference type="AlphaFoldDB" id="A0A443HIP7"/>
<dbReference type="RefSeq" id="XP_028481355.1">
    <property type="nucleotide sequence ID" value="XM_028625195.1"/>
</dbReference>
<keyword evidence="3" id="KW-1185">Reference proteome</keyword>
<dbReference type="Proteomes" id="UP000283841">
    <property type="component" value="Unassembled WGS sequence"/>
</dbReference>
<accession>A0A443HIP7</accession>
<evidence type="ECO:0000313" key="2">
    <source>
        <dbReference type="EMBL" id="RWQ91710.1"/>
    </source>
</evidence>
<dbReference type="GeneID" id="39594472"/>
<comment type="caution">
    <text evidence="2">The sequence shown here is derived from an EMBL/GenBank/DDBJ whole genome shotgun (WGS) entry which is preliminary data.</text>
</comment>
<name>A0A443HIP7_BYSSP</name>
<dbReference type="EMBL" id="RCNU01000017">
    <property type="protein sequence ID" value="RWQ91710.1"/>
    <property type="molecule type" value="Genomic_DNA"/>
</dbReference>
<dbReference type="VEuPathDB" id="FungiDB:C8Q69DRAFT_120058"/>
<dbReference type="OrthoDB" id="4207724at2759"/>
<evidence type="ECO:0000256" key="1">
    <source>
        <dbReference type="SAM" id="MobiDB-lite"/>
    </source>
</evidence>
<sequence>MNPYISWALVLVVAGSLGWYYTNVPHPKAKTAAKTLTEKVESVQETKKPKRKAKKTSSAPPAPAAKPKEKPSVKATAPVAEKVEEDDNKEFARQLAAAREGVTPASKGKASGKEKPAKEPVVNHLESGSSEVSGSRGSTRASSTTGADADDDLSPAGSPKVPAAGGVSDMLEPPAPSASVLRLTGSLESAPKKQKQQAFKPVETKKQRQQRLKNEERKRQTQEAEQERRKLLEKQLHTAREAERREAARSKKPAPVNAWNTNAASTATNGASKPAPIQDPGLLDTFEVKTPTASTAAPSASNDSKQGKWAQELPSEEEQMRILGVSGSDDWTTVSSGKKGKKKADKADEGVSDASVPETPAPSSFVEPKLPKVEKTYLPESFRTGKKNHPLDSDWAA</sequence>
<feature type="compositionally biased region" description="Basic and acidic residues" evidence="1">
    <location>
        <begin position="202"/>
        <end position="249"/>
    </location>
</feature>
<proteinExistence type="predicted"/>